<evidence type="ECO:0008006" key="3">
    <source>
        <dbReference type="Google" id="ProtNLM"/>
    </source>
</evidence>
<protein>
    <recommendedName>
        <fullName evidence="3">Mycothiol-dependent maleylpyruvate isomerase metal-binding domain-containing protein</fullName>
    </recommendedName>
</protein>
<name>A0ABN9WYZ6_9DINO</name>
<proteinExistence type="predicted"/>
<sequence>MDAIRADVQQRVFAAARRWIDLDSAIGGEEAPARRVAGWQLEMAFGHVTFMALVRREVLSIFHSVYAFVAQSYRAFSALWPTGREGLENYLGLMVLLESRWTREWAPIVHSSDASLHSYGVAEACFEPATVAEMGRVSEL</sequence>
<keyword evidence="2" id="KW-1185">Reference proteome</keyword>
<dbReference type="EMBL" id="CAUYUJ010019574">
    <property type="protein sequence ID" value="CAK0892178.1"/>
    <property type="molecule type" value="Genomic_DNA"/>
</dbReference>
<organism evidence="1 2">
    <name type="scientific">Prorocentrum cordatum</name>
    <dbReference type="NCBI Taxonomy" id="2364126"/>
    <lineage>
        <taxon>Eukaryota</taxon>
        <taxon>Sar</taxon>
        <taxon>Alveolata</taxon>
        <taxon>Dinophyceae</taxon>
        <taxon>Prorocentrales</taxon>
        <taxon>Prorocentraceae</taxon>
        <taxon>Prorocentrum</taxon>
    </lineage>
</organism>
<evidence type="ECO:0000313" key="2">
    <source>
        <dbReference type="Proteomes" id="UP001189429"/>
    </source>
</evidence>
<gene>
    <name evidence="1" type="ORF">PCOR1329_LOCUS71906</name>
</gene>
<evidence type="ECO:0000313" key="1">
    <source>
        <dbReference type="EMBL" id="CAK0892178.1"/>
    </source>
</evidence>
<reference evidence="1" key="1">
    <citation type="submission" date="2023-10" db="EMBL/GenBank/DDBJ databases">
        <authorList>
            <person name="Chen Y."/>
            <person name="Shah S."/>
            <person name="Dougan E. K."/>
            <person name="Thang M."/>
            <person name="Chan C."/>
        </authorList>
    </citation>
    <scope>NUCLEOTIDE SEQUENCE [LARGE SCALE GENOMIC DNA]</scope>
</reference>
<comment type="caution">
    <text evidence="1">The sequence shown here is derived from an EMBL/GenBank/DDBJ whole genome shotgun (WGS) entry which is preliminary data.</text>
</comment>
<dbReference type="Proteomes" id="UP001189429">
    <property type="component" value="Unassembled WGS sequence"/>
</dbReference>
<accession>A0ABN9WYZ6</accession>